<dbReference type="InterPro" id="IPR050736">
    <property type="entry name" value="Sensor_HK_Regulatory"/>
</dbReference>
<dbReference type="PRINTS" id="PR00344">
    <property type="entry name" value="BCTRLSENSOR"/>
</dbReference>
<dbReference type="Pfam" id="PF02518">
    <property type="entry name" value="HATPase_c"/>
    <property type="match status" value="1"/>
</dbReference>
<dbReference type="InterPro" id="IPR036097">
    <property type="entry name" value="HisK_dim/P_sf"/>
</dbReference>
<keyword evidence="3" id="KW-0597">Phosphoprotein</keyword>
<name>A0A075MM13_9ARCH</name>
<dbReference type="SMART" id="SM00387">
    <property type="entry name" value="HATPase_c"/>
    <property type="match status" value="1"/>
</dbReference>
<evidence type="ECO:0000256" key="5">
    <source>
        <dbReference type="ARBA" id="ARBA00022777"/>
    </source>
</evidence>
<dbReference type="EMBL" id="CP007174">
    <property type="protein sequence ID" value="AIF82283.1"/>
    <property type="molecule type" value="Genomic_DNA"/>
</dbReference>
<evidence type="ECO:0000256" key="3">
    <source>
        <dbReference type="ARBA" id="ARBA00022553"/>
    </source>
</evidence>
<dbReference type="InterPro" id="IPR003594">
    <property type="entry name" value="HATPase_dom"/>
</dbReference>
<evidence type="ECO:0000256" key="1">
    <source>
        <dbReference type="ARBA" id="ARBA00000085"/>
    </source>
</evidence>
<evidence type="ECO:0000259" key="7">
    <source>
        <dbReference type="PROSITE" id="PS50109"/>
    </source>
</evidence>
<keyword evidence="6" id="KW-0902">Two-component regulatory system</keyword>
<organism evidence="8 9">
    <name type="scientific">Candidatus Nitrososphaera evergladensis SR1</name>
    <dbReference type="NCBI Taxonomy" id="1459636"/>
    <lineage>
        <taxon>Archaea</taxon>
        <taxon>Nitrososphaerota</taxon>
        <taxon>Nitrososphaeria</taxon>
        <taxon>Nitrososphaerales</taxon>
        <taxon>Nitrososphaeraceae</taxon>
        <taxon>Nitrososphaera</taxon>
    </lineage>
</organism>
<dbReference type="HOGENOM" id="CLU_015921_0_0_2"/>
<dbReference type="OrthoDB" id="342253at2157"/>
<dbReference type="eggNOG" id="arCOG02358">
    <property type="taxonomic scope" value="Archaea"/>
</dbReference>
<dbReference type="CDD" id="cd00082">
    <property type="entry name" value="HisKA"/>
    <property type="match status" value="1"/>
</dbReference>
<evidence type="ECO:0000256" key="4">
    <source>
        <dbReference type="ARBA" id="ARBA00022679"/>
    </source>
</evidence>
<gene>
    <name evidence="8" type="ORF">NTE_00201</name>
</gene>
<dbReference type="PROSITE" id="PS50109">
    <property type="entry name" value="HIS_KIN"/>
    <property type="match status" value="1"/>
</dbReference>
<dbReference type="Gene3D" id="3.30.565.10">
    <property type="entry name" value="Histidine kinase-like ATPase, C-terminal domain"/>
    <property type="match status" value="1"/>
</dbReference>
<dbReference type="GeneID" id="41596126"/>
<keyword evidence="9" id="KW-1185">Reference proteome</keyword>
<proteinExistence type="predicted"/>
<dbReference type="PANTHER" id="PTHR43711">
    <property type="entry name" value="TWO-COMPONENT HISTIDINE KINASE"/>
    <property type="match status" value="1"/>
</dbReference>
<dbReference type="PANTHER" id="PTHR43711:SF1">
    <property type="entry name" value="HISTIDINE KINASE 1"/>
    <property type="match status" value="1"/>
</dbReference>
<reference evidence="8 9" key="1">
    <citation type="journal article" date="2014" name="PLoS ONE">
        <title>Genome Sequence of Candidatus Nitrososphaera evergladensis from Group I.1b Enriched from Everglades Soil Reveals Novel Genomic Features of the Ammonia-Oxidizing Archaea.</title>
        <authorList>
            <person name="Zhalnina K.V."/>
            <person name="Dias R."/>
            <person name="Leonard M.T."/>
            <person name="Dorr de Quadros P."/>
            <person name="Camargo F.A."/>
            <person name="Drew J.C."/>
            <person name="Farmerie W.G."/>
            <person name="Daroub S.H."/>
            <person name="Triplett E.W."/>
        </authorList>
    </citation>
    <scope>NUCLEOTIDE SEQUENCE [LARGE SCALE GENOMIC DNA]</scope>
    <source>
        <strain evidence="8 9">SR1</strain>
    </source>
</reference>
<evidence type="ECO:0000256" key="2">
    <source>
        <dbReference type="ARBA" id="ARBA00012438"/>
    </source>
</evidence>
<comment type="catalytic activity">
    <reaction evidence="1">
        <text>ATP + protein L-histidine = ADP + protein N-phospho-L-histidine.</text>
        <dbReference type="EC" id="2.7.13.3"/>
    </reaction>
</comment>
<dbReference type="GO" id="GO:0000155">
    <property type="term" value="F:phosphorelay sensor kinase activity"/>
    <property type="evidence" value="ECO:0007669"/>
    <property type="project" value="InterPro"/>
</dbReference>
<evidence type="ECO:0000256" key="6">
    <source>
        <dbReference type="ARBA" id="ARBA00023012"/>
    </source>
</evidence>
<keyword evidence="5 8" id="KW-0418">Kinase</keyword>
<dbReference type="Pfam" id="PF00512">
    <property type="entry name" value="HisKA"/>
    <property type="match status" value="1"/>
</dbReference>
<dbReference type="Proteomes" id="UP000028194">
    <property type="component" value="Chromosome"/>
</dbReference>
<dbReference type="Gene3D" id="1.10.287.130">
    <property type="match status" value="1"/>
</dbReference>
<evidence type="ECO:0000313" key="9">
    <source>
        <dbReference type="Proteomes" id="UP000028194"/>
    </source>
</evidence>
<dbReference type="InterPro" id="IPR005467">
    <property type="entry name" value="His_kinase_dom"/>
</dbReference>
<dbReference type="InterPro" id="IPR004358">
    <property type="entry name" value="Sig_transdc_His_kin-like_C"/>
</dbReference>
<feature type="domain" description="Histidine kinase" evidence="7">
    <location>
        <begin position="509"/>
        <end position="760"/>
    </location>
</feature>
<dbReference type="STRING" id="1459636.NTE_00201"/>
<dbReference type="RefSeq" id="WP_148699303.1">
    <property type="nucleotide sequence ID" value="NZ_CP007174.1"/>
</dbReference>
<accession>A0A075MM13</accession>
<dbReference type="SUPFAM" id="SSF47384">
    <property type="entry name" value="Homodimeric domain of signal transducing histidine kinase"/>
    <property type="match status" value="1"/>
</dbReference>
<dbReference type="SUPFAM" id="SSF55874">
    <property type="entry name" value="ATPase domain of HSP90 chaperone/DNA topoisomerase II/histidine kinase"/>
    <property type="match status" value="1"/>
</dbReference>
<dbReference type="SMART" id="SM00388">
    <property type="entry name" value="HisKA"/>
    <property type="match status" value="1"/>
</dbReference>
<evidence type="ECO:0000313" key="8">
    <source>
        <dbReference type="EMBL" id="AIF82283.1"/>
    </source>
</evidence>
<dbReference type="EC" id="2.7.13.3" evidence="2"/>
<protein>
    <recommendedName>
        <fullName evidence="2">histidine kinase</fullName>
        <ecNumber evidence="2">2.7.13.3</ecNumber>
    </recommendedName>
</protein>
<dbReference type="AlphaFoldDB" id="A0A075MM13"/>
<dbReference type="InterPro" id="IPR003661">
    <property type="entry name" value="HisK_dim/P_dom"/>
</dbReference>
<keyword evidence="4" id="KW-0808">Transferase</keyword>
<dbReference type="KEGG" id="nev:NTE_00201"/>
<dbReference type="InterPro" id="IPR036890">
    <property type="entry name" value="HATPase_C_sf"/>
</dbReference>
<sequence>MSTSNQPEVKNKETAAAAATTEILYGAENAVERGIKFMSNVQKRMDITFDHRGPSIVVEIPSYWDGYLDIIRRGGEIRVVTEITSANVNYCKQIAKIAKVRHLNGMIGGIAMNETEYMATTTLEESRPLTQVIYSNVDEVVRQGRCLFESLWENAIPAEDRLREIEEGVEPERTRVMHGSDQILNWTMESFSKIRETFDSCMTSDGPSILFENAALMKAYAQLKDRGIKLRFLTEITADNLPYCKQIAKIAEVRHLDRVKGTFGIADKRQYAASGIAHKGEVPSRLIVSTVRVFVEHQQYSFDALWEKAMSAEQRIGQIEEGLEPEYIKTIDNSEVQRIVYELLDKAQEEVRIIFSTANAFRRQKRAGGLQHLIAIAKKRRLRIRLLAPLDKNIQKEYERFVRELPPASHHHHHPHNQDDKQIVDIRYIEPGWHSKISLLIVDSRFSLAAELRDDTKETVNEAIGLATLSNSKATVSSYVSMFESMWMQSELHEKLKVHSKMQHEFINIAAHELRTPIQPIIGLSDVLYINTTDDRQRELVTIINRNARRLKTLAEDILDVTKIESHSLKLQKEHFNLRELVADTIQDVKTSQEYKDSKVQLFYKSGGDQDEDSDGGSDDDIVVEADKEKIMQVIRNLLDNALEFTNEGGVVNVEVAKMHTNNDYGEAASDLAAVVSIKDTGAGIAPEILPVMFDKFVTKSNRGTGLGLFISKGIVEAHGGRIWGENNYYCYNRGDGGGSKEKKGKKKGATFTFTLPLKNKDCRFIRPSAKNIAL</sequence>